<accession>A0A7Y6TX97</accession>
<keyword evidence="8" id="KW-0966">Cell projection</keyword>
<evidence type="ECO:0000259" key="6">
    <source>
        <dbReference type="Pfam" id="PF00700"/>
    </source>
</evidence>
<evidence type="ECO:0000256" key="1">
    <source>
        <dbReference type="ARBA" id="ARBA00004365"/>
    </source>
</evidence>
<dbReference type="PANTHER" id="PTHR42792">
    <property type="entry name" value="FLAGELLIN"/>
    <property type="match status" value="1"/>
</dbReference>
<evidence type="ECO:0000256" key="3">
    <source>
        <dbReference type="ARBA" id="ARBA00005709"/>
    </source>
</evidence>
<dbReference type="GO" id="GO:0071973">
    <property type="term" value="P:bacterial-type flagellum-dependent cell motility"/>
    <property type="evidence" value="ECO:0007669"/>
    <property type="project" value="InterPro"/>
</dbReference>
<keyword evidence="8" id="KW-0282">Flagellum</keyword>
<sequence>MRISTANTFELGMNTLAKRQADLGDAQARLVSGKRVAKASDDPAAAARAEYALAGIHRSTTSQRAVDASRVAMSLTENALADAGSLLQQAREKLVAAGNATYTDKDRQSLAADLRSLRDQLFAVANRDDGSGNYLFAGQGATQQPFVDAPGGVLFAASAGQLVTERQTALPLTSDGASTWLSARTGNGVFETRPGAGVTTAFIDGGQVTDPTLLTGANYTLQFSVTAGVTTYAVLNNGVPTAVTAAPYTSGQAINVDGMSFTITGAPANGDQFQVVPSTPTLSVFATLDKAIADLAAPNRTGAQMAQGNADNLRNLDSVMSKVQGARSTAGQVLNRIDNETDRLASQKLASQTERTSAEDLDMIEALSSFQNKQSGYDAALKSYSMVQRLSLFQYLSGG</sequence>
<keyword evidence="4" id="KW-0975">Bacterial flagellum</keyword>
<keyword evidence="8" id="KW-0969">Cilium</keyword>
<dbReference type="PANTHER" id="PTHR42792:SF1">
    <property type="entry name" value="FLAGELLAR HOOK-ASSOCIATED PROTEIN 3"/>
    <property type="match status" value="1"/>
</dbReference>
<dbReference type="Pfam" id="PF00700">
    <property type="entry name" value="Flagellin_C"/>
    <property type="match status" value="1"/>
</dbReference>
<dbReference type="AlphaFoldDB" id="A0A7Y6TX97"/>
<comment type="similarity">
    <text evidence="3">Belongs to the bacterial flagellin family.</text>
</comment>
<dbReference type="Pfam" id="PF00669">
    <property type="entry name" value="Flagellin_N"/>
    <property type="match status" value="1"/>
</dbReference>
<dbReference type="GO" id="GO:0009424">
    <property type="term" value="C:bacterial-type flagellum hook"/>
    <property type="evidence" value="ECO:0007669"/>
    <property type="project" value="InterPro"/>
</dbReference>
<dbReference type="GO" id="GO:0005576">
    <property type="term" value="C:extracellular region"/>
    <property type="evidence" value="ECO:0007669"/>
    <property type="project" value="UniProtKB-SubCell"/>
</dbReference>
<feature type="domain" description="Flagellin N-terminal" evidence="5">
    <location>
        <begin position="12"/>
        <end position="139"/>
    </location>
</feature>
<dbReference type="InterPro" id="IPR001029">
    <property type="entry name" value="Flagellin_N"/>
</dbReference>
<dbReference type="InterPro" id="IPR049119">
    <property type="entry name" value="FlgK_D2-like"/>
</dbReference>
<evidence type="ECO:0000256" key="2">
    <source>
        <dbReference type="ARBA" id="ARBA00004613"/>
    </source>
</evidence>
<keyword evidence="9" id="KW-1185">Reference proteome</keyword>
<dbReference type="Gene3D" id="1.20.1330.10">
    <property type="entry name" value="f41 fragment of flagellin, N-terminal domain"/>
    <property type="match status" value="1"/>
</dbReference>
<evidence type="ECO:0000313" key="9">
    <source>
        <dbReference type="Proteomes" id="UP000529637"/>
    </source>
</evidence>
<dbReference type="InterPro" id="IPR046358">
    <property type="entry name" value="Flagellin_C"/>
</dbReference>
<dbReference type="RefSeq" id="WP_176069674.1">
    <property type="nucleotide sequence ID" value="NZ_JABWMJ010000006.1"/>
</dbReference>
<feature type="domain" description="Flagellin C-terminal" evidence="6">
    <location>
        <begin position="314"/>
        <end position="396"/>
    </location>
</feature>
<evidence type="ECO:0000313" key="8">
    <source>
        <dbReference type="EMBL" id="NUZ06816.1"/>
    </source>
</evidence>
<dbReference type="InterPro" id="IPR013384">
    <property type="entry name" value="Flagell_FlgL"/>
</dbReference>
<dbReference type="GO" id="GO:0005198">
    <property type="term" value="F:structural molecule activity"/>
    <property type="evidence" value="ECO:0007669"/>
    <property type="project" value="InterPro"/>
</dbReference>
<dbReference type="EMBL" id="JABWMJ010000006">
    <property type="protein sequence ID" value="NUZ06816.1"/>
    <property type="molecule type" value="Genomic_DNA"/>
</dbReference>
<name>A0A7Y6TX97_9BURK</name>
<gene>
    <name evidence="8" type="primary">flgL</name>
    <name evidence="8" type="ORF">HQN59_13710</name>
</gene>
<comment type="subcellular location">
    <subcellularLocation>
        <location evidence="1">Bacterial flagellum</location>
    </subcellularLocation>
    <subcellularLocation>
        <location evidence="2">Secreted</location>
    </subcellularLocation>
</comment>
<dbReference type="Pfam" id="PF21158">
    <property type="entry name" value="flgK_1st_1"/>
    <property type="match status" value="1"/>
</dbReference>
<dbReference type="NCBIfam" id="TIGR02550">
    <property type="entry name" value="flagell_flgL"/>
    <property type="match status" value="1"/>
</dbReference>
<evidence type="ECO:0000259" key="5">
    <source>
        <dbReference type="Pfam" id="PF00669"/>
    </source>
</evidence>
<evidence type="ECO:0000256" key="4">
    <source>
        <dbReference type="ARBA" id="ARBA00023143"/>
    </source>
</evidence>
<comment type="caution">
    <text evidence="8">The sequence shown here is derived from an EMBL/GenBank/DDBJ whole genome shotgun (WGS) entry which is preliminary data.</text>
</comment>
<organism evidence="8 9">
    <name type="scientific">Piscinibacter koreensis</name>
    <dbReference type="NCBI Taxonomy" id="2742824"/>
    <lineage>
        <taxon>Bacteria</taxon>
        <taxon>Pseudomonadati</taxon>
        <taxon>Pseudomonadota</taxon>
        <taxon>Betaproteobacteria</taxon>
        <taxon>Burkholderiales</taxon>
        <taxon>Sphaerotilaceae</taxon>
        <taxon>Piscinibacter</taxon>
    </lineage>
</organism>
<evidence type="ECO:0000259" key="7">
    <source>
        <dbReference type="Pfam" id="PF21158"/>
    </source>
</evidence>
<reference evidence="8 9" key="1">
    <citation type="submission" date="2020-06" db="EMBL/GenBank/DDBJ databases">
        <title>Schlegella sp. ID0723 isolated from air conditioner.</title>
        <authorList>
            <person name="Kim D.Y."/>
            <person name="Kim D.-U."/>
        </authorList>
    </citation>
    <scope>NUCLEOTIDE SEQUENCE [LARGE SCALE GENOMIC DNA]</scope>
    <source>
        <strain evidence="8 9">ID0723</strain>
    </source>
</reference>
<dbReference type="Proteomes" id="UP000529637">
    <property type="component" value="Unassembled WGS sequence"/>
</dbReference>
<dbReference type="SUPFAM" id="SSF64518">
    <property type="entry name" value="Phase 1 flagellin"/>
    <property type="match status" value="1"/>
</dbReference>
<proteinExistence type="inferred from homology"/>
<dbReference type="InterPro" id="IPR001492">
    <property type="entry name" value="Flagellin"/>
</dbReference>
<protein>
    <submittedName>
        <fullName evidence="8">Flagellar hook-associated protein FlgL</fullName>
    </submittedName>
</protein>
<feature type="domain" description="Flagellar hook-associated protein 1 D2-like" evidence="7">
    <location>
        <begin position="206"/>
        <end position="277"/>
    </location>
</feature>